<gene>
    <name evidence="2" type="ORF">BEI61_05423</name>
</gene>
<evidence type="ECO:0008006" key="4">
    <source>
        <dbReference type="Google" id="ProtNLM"/>
    </source>
</evidence>
<evidence type="ECO:0000256" key="1">
    <source>
        <dbReference type="SAM" id="MobiDB-lite"/>
    </source>
</evidence>
<dbReference type="Proteomes" id="UP000094067">
    <property type="component" value="Unassembled WGS sequence"/>
</dbReference>
<proteinExistence type="predicted"/>
<dbReference type="NCBIfam" id="TIGR02530">
    <property type="entry name" value="flg_new"/>
    <property type="match status" value="1"/>
</dbReference>
<dbReference type="AlphaFoldDB" id="A0A1E3A770"/>
<accession>A0A1E3A770</accession>
<sequence length="134" mass="15106">MDPLRYNQLLQRPVYTGNPVDIQQNRDSRETSGEENASFQKVLEEKLREESGISFSKHAMERVAERNVDVSAEQLERLNEGVRLAEEKGLRTPLILMDTTAFVVNVPNNKVVTVVNDESLKGSVFTNIDGTVMI</sequence>
<protein>
    <recommendedName>
        <fullName evidence="4">Flagellar protein</fullName>
    </recommendedName>
</protein>
<evidence type="ECO:0000313" key="2">
    <source>
        <dbReference type="EMBL" id="ODM04614.1"/>
    </source>
</evidence>
<organism evidence="2 3">
    <name type="scientific">Eisenbergiella tayi</name>
    <dbReference type="NCBI Taxonomy" id="1432052"/>
    <lineage>
        <taxon>Bacteria</taxon>
        <taxon>Bacillati</taxon>
        <taxon>Bacillota</taxon>
        <taxon>Clostridia</taxon>
        <taxon>Lachnospirales</taxon>
        <taxon>Lachnospiraceae</taxon>
        <taxon>Eisenbergiella</taxon>
    </lineage>
</organism>
<reference evidence="2 3" key="1">
    <citation type="submission" date="2016-07" db="EMBL/GenBank/DDBJ databases">
        <title>Characterization of isolates of Eisenbergiella tayi derived from blood cultures, using whole genome sequencing.</title>
        <authorList>
            <person name="Burdz T."/>
            <person name="Wiebe D."/>
            <person name="Huynh C."/>
            <person name="Bernard K."/>
        </authorList>
    </citation>
    <scope>NUCLEOTIDE SEQUENCE [LARGE SCALE GENOMIC DNA]</scope>
    <source>
        <strain evidence="2 3">NML 110608</strain>
    </source>
</reference>
<dbReference type="EMBL" id="MCGH01000003">
    <property type="protein sequence ID" value="ODM04614.1"/>
    <property type="molecule type" value="Genomic_DNA"/>
</dbReference>
<evidence type="ECO:0000313" key="3">
    <source>
        <dbReference type="Proteomes" id="UP000094067"/>
    </source>
</evidence>
<dbReference type="RefSeq" id="WP_069154712.1">
    <property type="nucleotide sequence ID" value="NZ_MCGH01000003.1"/>
</dbReference>
<name>A0A1E3A770_9FIRM</name>
<dbReference type="InterPro" id="IPR013367">
    <property type="entry name" value="Flagellar_put"/>
</dbReference>
<feature type="region of interest" description="Disordered" evidence="1">
    <location>
        <begin position="16"/>
        <end position="38"/>
    </location>
</feature>
<dbReference type="Pfam" id="PF12611">
    <property type="entry name" value="Flagellar_put"/>
    <property type="match status" value="1"/>
</dbReference>
<comment type="caution">
    <text evidence="2">The sequence shown here is derived from an EMBL/GenBank/DDBJ whole genome shotgun (WGS) entry which is preliminary data.</text>
</comment>